<feature type="domain" description="Transketolase-like pyrimidine-binding" evidence="7">
    <location>
        <begin position="334"/>
        <end position="509"/>
    </location>
</feature>
<dbReference type="CDD" id="cd02000">
    <property type="entry name" value="TPP_E1_PDC_ADC_BCADC"/>
    <property type="match status" value="1"/>
</dbReference>
<dbReference type="Gene3D" id="3.40.50.920">
    <property type="match status" value="1"/>
</dbReference>
<dbReference type="Pfam" id="PF02779">
    <property type="entry name" value="Transket_pyr"/>
    <property type="match status" value="1"/>
</dbReference>
<evidence type="ECO:0000256" key="5">
    <source>
        <dbReference type="ARBA" id="ARBA00023052"/>
    </source>
</evidence>
<dbReference type="InterPro" id="IPR001017">
    <property type="entry name" value="DH_E1"/>
</dbReference>
<dbReference type="EMBL" id="WMBA01000001">
    <property type="protein sequence ID" value="MTD52608.1"/>
    <property type="molecule type" value="Genomic_DNA"/>
</dbReference>
<evidence type="ECO:0000256" key="6">
    <source>
        <dbReference type="ARBA" id="ARBA00051911"/>
    </source>
</evidence>
<dbReference type="RefSeq" id="WP_154754855.1">
    <property type="nucleotide sequence ID" value="NZ_WMBA01000001.1"/>
</dbReference>
<dbReference type="CDD" id="cd07036">
    <property type="entry name" value="TPP_PYR_E1-PDHc-beta_like"/>
    <property type="match status" value="1"/>
</dbReference>
<dbReference type="GO" id="GO:0000287">
    <property type="term" value="F:magnesium ion binding"/>
    <property type="evidence" value="ECO:0007669"/>
    <property type="project" value="UniProtKB-ARBA"/>
</dbReference>
<dbReference type="Proteomes" id="UP000440096">
    <property type="component" value="Unassembled WGS sequence"/>
</dbReference>
<dbReference type="Pfam" id="PF02780">
    <property type="entry name" value="Transketolase_C"/>
    <property type="match status" value="1"/>
</dbReference>
<dbReference type="SMART" id="SM00861">
    <property type="entry name" value="Transket_pyr"/>
    <property type="match status" value="1"/>
</dbReference>
<dbReference type="GO" id="GO:0004149">
    <property type="term" value="F:dihydrolipoyllysine-residue succinyltransferase activity"/>
    <property type="evidence" value="ECO:0007669"/>
    <property type="project" value="UniProtKB-EC"/>
</dbReference>
<gene>
    <name evidence="8" type="ORF">GKO32_01215</name>
</gene>
<evidence type="ECO:0000313" key="8">
    <source>
        <dbReference type="EMBL" id="MTD52608.1"/>
    </source>
</evidence>
<protein>
    <recommendedName>
        <fullName evidence="2">dihydrolipoyllysine-residue succinyltransferase</fullName>
        <ecNumber evidence="2">2.3.1.61</ecNumber>
    </recommendedName>
</protein>
<dbReference type="AlphaFoldDB" id="A0A6N7YL33"/>
<dbReference type="OrthoDB" id="9766715at2"/>
<dbReference type="GO" id="GO:0004591">
    <property type="term" value="F:oxoglutarate dehydrogenase (succinyl-transferring) activity"/>
    <property type="evidence" value="ECO:0007669"/>
    <property type="project" value="UniProtKB-EC"/>
</dbReference>
<dbReference type="InterPro" id="IPR005475">
    <property type="entry name" value="Transketolase-like_Pyr-bd"/>
</dbReference>
<evidence type="ECO:0000256" key="4">
    <source>
        <dbReference type="ARBA" id="ARBA00023002"/>
    </source>
</evidence>
<dbReference type="Pfam" id="PF00676">
    <property type="entry name" value="E1_dh"/>
    <property type="match status" value="1"/>
</dbReference>
<keyword evidence="9" id="KW-1185">Reference proteome</keyword>
<keyword evidence="3" id="KW-0816">Tricarboxylic acid cycle</keyword>
<comment type="cofactor">
    <cofactor evidence="1">
        <name>thiamine diphosphate</name>
        <dbReference type="ChEBI" id="CHEBI:58937"/>
    </cofactor>
</comment>
<sequence>MYTDIPTLRAMYKDMQIIRQFEEAALALSAEGFYPGSVHTSTGQEAVAVGVRAALDAGDRVLPTYRGHGWAIAAGIPLVPLFAEIAQRAGGVNGGRGGSAYLSSPEHGFFGENSIVGAGVPIGAGVALAATHQGTSRVAVVSIGDGAINQGSVHEGMIFAAAYQLPVVFVVEDNGWSEMTRTSSLLRKELADRGAAYGIAGSVVDGNDPAAVAEAARAAIAAARSGEGPSVLVCRTTRLRGHYNRDIEHYRPKDDVELARTSEPLVRLRERLQSAGVTGDELDAVDAEVAELIASVVREVREMPEPGTADAAAHLYEPAELRRPASPAGESTELTYQRAVNLALDRELGERPEVLVYGEDVGFAGGIFGVTRSLQKKHGAARVFDTPISESAILGSAVGASMEGMRPVVEIMWADFMLVALDQLVNQAANVRYLTQSRLSAPLVVRTQQGATPGSCAQHDQSLEALLAHIPGLRVGLPATPGDAYAMTRAAVASNDPVVLIEARELYQLKGEVYADSPTESLGGAVRRREGGDLTIITWGAVLHRVLDAAGQLSEEGIEATVLDLRWLNPLDDEAIFDAVDAGNGRVLIVHEANLTGGFGAEIASRIQSARFDQLTAPIERLGARDTRLPAAGALQQALVPTASTITDAARRLAKG</sequence>
<dbReference type="Gene3D" id="3.40.50.970">
    <property type="match status" value="2"/>
</dbReference>
<dbReference type="GO" id="GO:0006099">
    <property type="term" value="P:tricarboxylic acid cycle"/>
    <property type="evidence" value="ECO:0007669"/>
    <property type="project" value="UniProtKB-KW"/>
</dbReference>
<organism evidence="8 9">
    <name type="scientific">Amycolatopsis pithecellobii</name>
    <dbReference type="NCBI Taxonomy" id="664692"/>
    <lineage>
        <taxon>Bacteria</taxon>
        <taxon>Bacillati</taxon>
        <taxon>Actinomycetota</taxon>
        <taxon>Actinomycetes</taxon>
        <taxon>Pseudonocardiales</taxon>
        <taxon>Pseudonocardiaceae</taxon>
        <taxon>Amycolatopsis</taxon>
    </lineage>
</organism>
<keyword evidence="4" id="KW-0560">Oxidoreductase</keyword>
<name>A0A6N7YL33_9PSEU</name>
<evidence type="ECO:0000256" key="1">
    <source>
        <dbReference type="ARBA" id="ARBA00001964"/>
    </source>
</evidence>
<accession>A0A6N7YL33</accession>
<reference evidence="8 9" key="1">
    <citation type="submission" date="2019-11" db="EMBL/GenBank/DDBJ databases">
        <title>Draft genome of Amycolatopsis RM579.</title>
        <authorList>
            <person name="Duangmal K."/>
            <person name="Mingma R."/>
        </authorList>
    </citation>
    <scope>NUCLEOTIDE SEQUENCE [LARGE SCALE GENOMIC DNA]</scope>
    <source>
        <strain evidence="8 9">RM579</strain>
    </source>
</reference>
<dbReference type="EC" id="2.3.1.61" evidence="2"/>
<dbReference type="InterPro" id="IPR029061">
    <property type="entry name" value="THDP-binding"/>
</dbReference>
<dbReference type="PANTHER" id="PTHR43257:SF2">
    <property type="entry name" value="PYRUVATE DEHYDROGENASE E1 COMPONENT SUBUNIT BETA"/>
    <property type="match status" value="1"/>
</dbReference>
<proteinExistence type="predicted"/>
<dbReference type="InterPro" id="IPR009014">
    <property type="entry name" value="Transketo_C/PFOR_II"/>
</dbReference>
<dbReference type="InterPro" id="IPR033248">
    <property type="entry name" value="Transketolase_C"/>
</dbReference>
<evidence type="ECO:0000259" key="7">
    <source>
        <dbReference type="SMART" id="SM00861"/>
    </source>
</evidence>
<dbReference type="SUPFAM" id="SSF52922">
    <property type="entry name" value="TK C-terminal domain-like"/>
    <property type="match status" value="1"/>
</dbReference>
<dbReference type="FunFam" id="3.40.50.970:FF:000001">
    <property type="entry name" value="Pyruvate dehydrogenase E1 beta subunit"/>
    <property type="match status" value="1"/>
</dbReference>
<evidence type="ECO:0000256" key="2">
    <source>
        <dbReference type="ARBA" id="ARBA00012945"/>
    </source>
</evidence>
<dbReference type="SUPFAM" id="SSF52518">
    <property type="entry name" value="Thiamin diphosphate-binding fold (THDP-binding)"/>
    <property type="match status" value="2"/>
</dbReference>
<comment type="catalytic activity">
    <reaction evidence="6">
        <text>N(6)-[(R)-lipoyl]-L-lysyl-[protein] + 2-oxoglutarate + H(+) = N(6)-[(R)-S(8)-succinyldihydrolipoyl]-L-lysyl-[protein] + CO2</text>
        <dbReference type="Rhea" id="RHEA:12188"/>
        <dbReference type="Rhea" id="RHEA-COMP:10474"/>
        <dbReference type="Rhea" id="RHEA-COMP:20092"/>
        <dbReference type="ChEBI" id="CHEBI:15378"/>
        <dbReference type="ChEBI" id="CHEBI:16526"/>
        <dbReference type="ChEBI" id="CHEBI:16810"/>
        <dbReference type="ChEBI" id="CHEBI:83099"/>
        <dbReference type="ChEBI" id="CHEBI:83120"/>
        <dbReference type="EC" id="1.2.4.2"/>
    </reaction>
</comment>
<evidence type="ECO:0000313" key="9">
    <source>
        <dbReference type="Proteomes" id="UP000440096"/>
    </source>
</evidence>
<comment type="caution">
    <text evidence="8">The sequence shown here is derived from an EMBL/GenBank/DDBJ whole genome shotgun (WGS) entry which is preliminary data.</text>
</comment>
<dbReference type="PANTHER" id="PTHR43257">
    <property type="entry name" value="PYRUVATE DEHYDROGENASE E1 COMPONENT BETA SUBUNIT"/>
    <property type="match status" value="1"/>
</dbReference>
<evidence type="ECO:0000256" key="3">
    <source>
        <dbReference type="ARBA" id="ARBA00022532"/>
    </source>
</evidence>
<keyword evidence="5" id="KW-0786">Thiamine pyrophosphate</keyword>